<keyword evidence="1" id="KW-0472">Membrane</keyword>
<keyword evidence="4" id="KW-1185">Reference proteome</keyword>
<dbReference type="EMBL" id="JAVIJC010000018">
    <property type="protein sequence ID" value="MDX8493416.1"/>
    <property type="molecule type" value="Genomic_DNA"/>
</dbReference>
<feature type="transmembrane region" description="Helical" evidence="1">
    <location>
        <begin position="26"/>
        <end position="45"/>
    </location>
</feature>
<name>A0ABU4Z3F0_9HYPH</name>
<comment type="caution">
    <text evidence="3">The sequence shown here is derived from an EMBL/GenBank/DDBJ whole genome shotgun (WGS) entry which is preliminary data.</text>
</comment>
<evidence type="ECO:0000313" key="4">
    <source>
        <dbReference type="Proteomes" id="UP001271249"/>
    </source>
</evidence>
<dbReference type="InterPro" id="IPR012495">
    <property type="entry name" value="TadE-like_dom"/>
</dbReference>
<dbReference type="RefSeq" id="WP_320227360.1">
    <property type="nucleotide sequence ID" value="NZ_JAVIJB010000015.1"/>
</dbReference>
<proteinExistence type="predicted"/>
<gene>
    <name evidence="3" type="ORF">RFN29_17755</name>
</gene>
<organism evidence="3 4">
    <name type="scientific">Mesorhizobium captivum</name>
    <dbReference type="NCBI Taxonomy" id="3072319"/>
    <lineage>
        <taxon>Bacteria</taxon>
        <taxon>Pseudomonadati</taxon>
        <taxon>Pseudomonadota</taxon>
        <taxon>Alphaproteobacteria</taxon>
        <taxon>Hyphomicrobiales</taxon>
        <taxon>Phyllobacteriaceae</taxon>
        <taxon>Mesorhizobium</taxon>
    </lineage>
</organism>
<evidence type="ECO:0000259" key="2">
    <source>
        <dbReference type="Pfam" id="PF07811"/>
    </source>
</evidence>
<feature type="domain" description="TadE-like" evidence="2">
    <location>
        <begin position="26"/>
        <end position="53"/>
    </location>
</feature>
<reference evidence="3 4" key="1">
    <citation type="submission" date="2023-08" db="EMBL/GenBank/DDBJ databases">
        <title>Implementing the SeqCode for naming new Mesorhizobium species isolated from Vachellia karroo root nodules.</title>
        <authorList>
            <person name="Van Lill M."/>
        </authorList>
    </citation>
    <scope>NUCLEOTIDE SEQUENCE [LARGE SCALE GENOMIC DNA]</scope>
    <source>
        <strain evidence="3 4">VK22B</strain>
    </source>
</reference>
<evidence type="ECO:0000313" key="3">
    <source>
        <dbReference type="EMBL" id="MDX8493416.1"/>
    </source>
</evidence>
<sequence length="209" mass="22886">MHRAGAHRKISAIMAKVVRFCRDRQGVAAIEFAFIVPVLLIMYFITMEASQAIETSKKVSRIGSMVADLVTQQATVKKADLDAIMKIGVSTLQPYNRSTPTIIITGIQITDEASPKVKVAWSRKLVGTTYSADALKDSITTVPATLNIRNTFLVRVESDLEYEAMIAWSADGSKASKALGLTSAFNHIPMGETYYLRPRRGPTVPCSDC</sequence>
<keyword evidence="1" id="KW-0812">Transmembrane</keyword>
<keyword evidence="1" id="KW-1133">Transmembrane helix</keyword>
<dbReference type="Proteomes" id="UP001271249">
    <property type="component" value="Unassembled WGS sequence"/>
</dbReference>
<evidence type="ECO:0000256" key="1">
    <source>
        <dbReference type="SAM" id="Phobius"/>
    </source>
</evidence>
<protein>
    <submittedName>
        <fullName evidence="3">Pilus assembly protein</fullName>
    </submittedName>
</protein>
<accession>A0ABU4Z3F0</accession>
<dbReference type="Pfam" id="PF07811">
    <property type="entry name" value="TadE"/>
    <property type="match status" value="1"/>
</dbReference>